<evidence type="ECO:0000313" key="1">
    <source>
        <dbReference type="CGD" id="CAL0000161926"/>
    </source>
</evidence>
<accession>B9WEK7</accession>
<sequence>MTNSLHTSSIQEGQTRFIDSLVPRIDEEYVNLNSFKQFDELLTHLESSLSQLENNNNCLLVIPSSNIFRILFTLSSRSPNCNWTISNSLGDSIPTTHKQVKANNGYYEESIGKPTLCARSKDVLEKYINLLPNDKLYENLNRFMMDFMDLPRRMKRSNLDTYHKSKDILAIIRESPNKKLKPATNHEGMNKSIDNNDIIVISDSEEEDVSMQQEEIIIESEVNKFSNLGADINNSFTENMNQPGTNDFALLLNKDLSPSPKTPQSQGIRIFDESILSARLNPKLNNFDLWRLVNWIFFCSGKSNDVFDSTYRNCHLIYTAQSATVHQLFNVIEFNLIHELQDTFSIKEQPLTWLFKQSTARRSLAMDQVLENSSLLLSSLLKQFGQSRSKWFDRLAEYVFNGLTSRTDIIPATCYEHEKALIKKDEGLSHKRKRKKYTFYNDNMDSMKLRFKILNIVHYWSLFFDKNTADGIIHPISQSINSIESTKLIEEIAKKFMYIEYDYWVEFYYSSLMDSKIPLVIREIFLVNLSCKLLSNLTNPKTNFFTLKPRDNRINRNWRSANLQLILQWMVQEDLYKGFIEDESYPSFAYFKQAWNKYNFVLEWMFSFALRDVAAAGFERVLRRDELLQACVKIDKMRERIYLHFIEKCNESTNLPFKLSAEEIKQSKSEPHKWENFTSIVSTILV</sequence>
<dbReference type="Proteomes" id="UP000002605">
    <property type="component" value="Chromosome 3"/>
</dbReference>
<organism evidence="2 3">
    <name type="scientific">Candida dubliniensis (strain CD36 / ATCC MYA-646 / CBS 7987 / NCPF 3949 / NRRL Y-17841)</name>
    <name type="common">Yeast</name>
    <dbReference type="NCBI Taxonomy" id="573826"/>
    <lineage>
        <taxon>Eukaryota</taxon>
        <taxon>Fungi</taxon>
        <taxon>Dikarya</taxon>
        <taxon>Ascomycota</taxon>
        <taxon>Saccharomycotina</taxon>
        <taxon>Pichiomycetes</taxon>
        <taxon>Debaryomycetaceae</taxon>
        <taxon>Candida/Lodderomyces clade</taxon>
        <taxon>Candida</taxon>
    </lineage>
</organism>
<evidence type="ECO:0000313" key="2">
    <source>
        <dbReference type="EMBL" id="CAX43119.1"/>
    </source>
</evidence>
<dbReference type="VEuPathDB" id="FungiDB:CD36_86220"/>
<dbReference type="RefSeq" id="XP_002419524.1">
    <property type="nucleotide sequence ID" value="XM_002419479.1"/>
</dbReference>
<keyword evidence="3" id="KW-1185">Reference proteome</keyword>
<dbReference type="CGD" id="CAL0000161926">
    <property type="gene designation" value="Cd36_86220"/>
</dbReference>
<reference evidence="2 3" key="1">
    <citation type="journal article" date="2009" name="Genome Res.">
        <title>Comparative genomics of the fungal pathogens Candida dubliniensis and Candida albicans.</title>
        <authorList>
            <person name="Jackson A.P."/>
            <person name="Gamble J.A."/>
            <person name="Yeomans T."/>
            <person name="Moran G.P."/>
            <person name="Saunders D."/>
            <person name="Harris D."/>
            <person name="Aslett M."/>
            <person name="Barrell J.F."/>
            <person name="Butler G."/>
            <person name="Citiulo F."/>
            <person name="Coleman D.C."/>
            <person name="de Groot P.W.J."/>
            <person name="Goodwin T.J."/>
            <person name="Quail M.A."/>
            <person name="McQuillan J."/>
            <person name="Munro C.A."/>
            <person name="Pain A."/>
            <person name="Poulter R.T."/>
            <person name="Rajandream M.A."/>
            <person name="Renauld H."/>
            <person name="Spiering M.J."/>
            <person name="Tivey A."/>
            <person name="Gow N.A.R."/>
            <person name="Barrell B."/>
            <person name="Sullivan D.J."/>
            <person name="Berriman M."/>
        </authorList>
    </citation>
    <scope>NUCLEOTIDE SEQUENCE [LARGE SCALE GENOMIC DNA]</scope>
    <source>
        <strain evidence="3">CD36 / ATCC MYA-646 / CBS 7987 / NCPF 3949 / NRRL Y-17841</strain>
    </source>
</reference>
<dbReference type="eggNOG" id="ENOG502RPYN">
    <property type="taxonomic scope" value="Eukaryota"/>
</dbReference>
<dbReference type="EMBL" id="FM992690">
    <property type="protein sequence ID" value="CAX43119.1"/>
    <property type="molecule type" value="Genomic_DNA"/>
</dbReference>
<dbReference type="GeneID" id="8046917"/>
<proteinExistence type="predicted"/>
<dbReference type="HOGENOM" id="CLU_365629_0_0_1"/>
<dbReference type="KEGG" id="cdu:CD36_86220"/>
<evidence type="ECO:0000313" key="3">
    <source>
        <dbReference type="Proteomes" id="UP000002605"/>
    </source>
</evidence>
<protein>
    <submittedName>
        <fullName evidence="2">Uncharacterized protein</fullName>
    </submittedName>
</protein>
<name>B9WEK7_CANDC</name>
<dbReference type="OrthoDB" id="4084947at2759"/>
<dbReference type="AlphaFoldDB" id="B9WEK7"/>
<gene>
    <name evidence="1" type="ordered locus">Cd36_86220</name>
    <name evidence="2" type="ORF">CD36_86220</name>
</gene>